<dbReference type="GO" id="GO:0016874">
    <property type="term" value="F:ligase activity"/>
    <property type="evidence" value="ECO:0007669"/>
    <property type="project" value="UniProtKB-KW"/>
</dbReference>
<evidence type="ECO:0000256" key="1">
    <source>
        <dbReference type="ARBA" id="ARBA00022679"/>
    </source>
</evidence>
<keyword evidence="6 7" id="KW-0511">Multifunctional enzyme</keyword>
<dbReference type="EMBL" id="CAADFI010000227">
    <property type="protein sequence ID" value="VFK01344.1"/>
    <property type="molecule type" value="Genomic_DNA"/>
</dbReference>
<dbReference type="GO" id="GO:0000820">
    <property type="term" value="P:regulation of glutamine family amino acid metabolic process"/>
    <property type="evidence" value="ECO:0007669"/>
    <property type="project" value="UniProtKB-UniRule"/>
</dbReference>
<dbReference type="GO" id="GO:0005524">
    <property type="term" value="F:ATP binding"/>
    <property type="evidence" value="ECO:0007669"/>
    <property type="project" value="UniProtKB-UniRule"/>
</dbReference>
<dbReference type="InterPro" id="IPR043519">
    <property type="entry name" value="NT_sf"/>
</dbReference>
<dbReference type="AlphaFoldDB" id="A0A450V990"/>
<keyword evidence="5 7" id="KW-0460">Magnesium</keyword>
<dbReference type="Pfam" id="PF03710">
    <property type="entry name" value="GlnE"/>
    <property type="match status" value="2"/>
</dbReference>
<comment type="cofactor">
    <cofactor evidence="7">
        <name>Mg(2+)</name>
        <dbReference type="ChEBI" id="CHEBI:18420"/>
    </cofactor>
</comment>
<accession>A0A450V990</accession>
<evidence type="ECO:0000256" key="2">
    <source>
        <dbReference type="ARBA" id="ARBA00022695"/>
    </source>
</evidence>
<keyword evidence="11" id="KW-0436">Ligase</keyword>
<reference evidence="11" key="1">
    <citation type="submission" date="2019-02" db="EMBL/GenBank/DDBJ databases">
        <authorList>
            <person name="Gruber-Vodicka R. H."/>
            <person name="Seah K. B. B."/>
        </authorList>
    </citation>
    <scope>NUCLEOTIDE SEQUENCE</scope>
    <source>
        <strain evidence="11">BECK_SA2B20</strain>
    </source>
</reference>
<dbReference type="GO" id="GO:0000287">
    <property type="term" value="F:magnesium ion binding"/>
    <property type="evidence" value="ECO:0007669"/>
    <property type="project" value="UniProtKB-UniRule"/>
</dbReference>
<dbReference type="InterPro" id="IPR013546">
    <property type="entry name" value="PII_UdlTrfase/GS_AdlTrfase"/>
</dbReference>
<dbReference type="HAMAP" id="MF_00802">
    <property type="entry name" value="GlnE"/>
    <property type="match status" value="1"/>
</dbReference>
<feature type="domain" description="PII-uridylyltransferase/Glutamine-synthetase adenylyltransferase" evidence="10">
    <location>
        <begin position="337"/>
        <end position="475"/>
    </location>
</feature>
<dbReference type="FunFam" id="3.30.460.10:FF:000009">
    <property type="entry name" value="Bifunctional glutamine synthetase adenylyltransferase/adenylyl-removing enzyme"/>
    <property type="match status" value="2"/>
</dbReference>
<protein>
    <recommendedName>
        <fullName evidence="7">Bifunctional glutamine synthetase adenylyltransferase/adenylyl-removing enzyme</fullName>
    </recommendedName>
    <alternativeName>
        <fullName evidence="7">ATP:glutamine synthetase adenylyltransferase</fullName>
    </alternativeName>
    <alternativeName>
        <fullName evidence="7">ATase</fullName>
    </alternativeName>
    <domain>
        <recommendedName>
            <fullName evidence="7">Glutamine synthetase adenylyl-L-tyrosine phosphorylase</fullName>
            <ecNumber evidence="7">2.7.7.89</ecNumber>
        </recommendedName>
        <alternativeName>
            <fullName evidence="7">Adenylyl removase</fullName>
            <shortName evidence="7">AR</shortName>
            <shortName evidence="7">AT-N</shortName>
        </alternativeName>
    </domain>
    <domain>
        <recommendedName>
            <fullName evidence="7">Glutamine synthetase adenylyl transferase</fullName>
            <ecNumber evidence="7">2.7.7.42</ecNumber>
        </recommendedName>
        <alternativeName>
            <fullName evidence="7">Adenylyl transferase</fullName>
            <shortName evidence="7">AT</shortName>
            <shortName evidence="7">AT-C</shortName>
        </alternativeName>
    </domain>
</protein>
<dbReference type="GO" id="GO:0047388">
    <property type="term" value="F:[glutamine synthetase]-adenylyl-L-tyrosine phosphorylase activity"/>
    <property type="evidence" value="ECO:0007669"/>
    <property type="project" value="UniProtKB-EC"/>
</dbReference>
<proteinExistence type="inferred from homology"/>
<feature type="domain" description="PII-uridylyltransferase/Glutamine-synthetase adenylyltransferase" evidence="10">
    <location>
        <begin position="885"/>
        <end position="1011"/>
    </location>
</feature>
<dbReference type="NCBIfam" id="NF008292">
    <property type="entry name" value="PRK11072.1"/>
    <property type="match status" value="1"/>
</dbReference>
<dbReference type="PANTHER" id="PTHR30621:SF0">
    <property type="entry name" value="BIFUNCTIONAL GLUTAMINE SYNTHETASE ADENYLYLTRANSFERASE_ADENYLYL-REMOVING ENZYME"/>
    <property type="match status" value="1"/>
</dbReference>
<feature type="domain" description="Glutamate-ammonia ligase adenylyltransferase repeated" evidence="9">
    <location>
        <begin position="63"/>
        <end position="313"/>
    </location>
</feature>
<evidence type="ECO:0000256" key="4">
    <source>
        <dbReference type="ARBA" id="ARBA00022840"/>
    </source>
</evidence>
<evidence type="ECO:0000256" key="8">
    <source>
        <dbReference type="SAM" id="MobiDB-lite"/>
    </source>
</evidence>
<evidence type="ECO:0000256" key="5">
    <source>
        <dbReference type="ARBA" id="ARBA00022842"/>
    </source>
</evidence>
<dbReference type="GO" id="GO:0008882">
    <property type="term" value="F:[glutamate-ammonia-ligase] adenylyltransferase activity"/>
    <property type="evidence" value="ECO:0007669"/>
    <property type="project" value="UniProtKB-UniRule"/>
</dbReference>
<evidence type="ECO:0000259" key="10">
    <source>
        <dbReference type="Pfam" id="PF08335"/>
    </source>
</evidence>
<dbReference type="SUPFAM" id="SSF81593">
    <property type="entry name" value="Nucleotidyltransferase substrate binding subunit/domain"/>
    <property type="match status" value="2"/>
</dbReference>
<sequence length="1033" mass="115617">MFRQQNTSMAIGKQFHSVALQRIRSFREQAGARTAPPSPSLSPPRPEAPGDPLDLSGLPGHTHRVWACSDFVANACTRDPKLLLELIQSGDLLRAYPPDGHRRRCRAALSPAATEEALSMALRRLRQREMVRIAWRDLAGMADLEETVRDLSAFAQALIDETLDRLYGELCERFGTPRSETDEPQRLVVLGMGKLGGGELNFSSDVDLIFAYPNPGHTRPDHAAPNRARARGGLSNEEFFIRLGRRLVQLLTRRTEDGLVFRVDMRLRPFGAAGALAGSFDALEDYYQIHGRDWERYAWIRARPIAGDTAAGEGLLERLRPFIYRRYPDFGAIDALREMKALIAEEVRRKGHQDNVKLGPGGIREIEFLGQAFQMIHGGREPALRVRPTLVALARLEEHGHLPAPVVEELSAAYRFLRTVEHRLQEMDDRQTHQLPQDEWPRGQLAAGMGFAQWRDLSQVIQRHRDNVQRHFDKVLAGPAASTGPETAPEQNTDGLDAEQALCHHLSALMTMDQGQCIESLHELGFPDAAHAWAAVRTLMDETPLRFLTERGRRRLEKLLPRVLHSVAQADGGRTTLERLFQVLEAIGRRSVYFSLLLENPVALTQLVRLCAASPWITRQIAHFPLLLDELLSPDTLYAAPGVSELEADLVNRLASITFGDTEQEMDALRQFKQANVLRIAAADVCRVMPLMAVSDHLTDIAEVCLRAVLRLAWRDLVKRHGRPQGHGKPDAADTENIGFLIIAYGKLGGIELGYGSDLDLVFLHDSAPTGQSTDGERPVENNVFFARLGQRIIHFLSAHTPAGVLYEVDARLRPSGRSGFLVSNMDAFADYQHQSAWTWEHQALVRARPVAGDKRLARRFDGIRAEILCKTRDPDELGRAVWEMRERMRRELDHTRPGVFDLKQGPGGITDIEFIVQYATLRWADRLGTSLVYSDNIRLLKGMAEIGVMVGRDAESLARIYRRYRARIHGLALQERPPLVAETVEETAAGSGTTGDGMDGNETPDERLFTEERATVSRIWAGLMGRFSSTAE</sequence>
<keyword evidence="4 7" id="KW-0067">ATP-binding</keyword>
<comment type="catalytic activity">
    <reaction evidence="7">
        <text>[glutamine synthetase]-O(4)-(5'-adenylyl)-L-tyrosine + phosphate = [glutamine synthetase]-L-tyrosine + ADP</text>
        <dbReference type="Rhea" id="RHEA:43716"/>
        <dbReference type="Rhea" id="RHEA-COMP:10660"/>
        <dbReference type="Rhea" id="RHEA-COMP:10661"/>
        <dbReference type="ChEBI" id="CHEBI:43474"/>
        <dbReference type="ChEBI" id="CHEBI:46858"/>
        <dbReference type="ChEBI" id="CHEBI:83624"/>
        <dbReference type="ChEBI" id="CHEBI:456216"/>
        <dbReference type="EC" id="2.7.7.89"/>
    </reaction>
</comment>
<dbReference type="FunFam" id="1.20.120.330:FF:000005">
    <property type="entry name" value="Bifunctional glutamine synthetase adenylyltransferase/adenylyl-removing enzyme"/>
    <property type="match status" value="1"/>
</dbReference>
<evidence type="ECO:0000256" key="7">
    <source>
        <dbReference type="HAMAP-Rule" id="MF_00802"/>
    </source>
</evidence>
<dbReference type="EC" id="2.7.7.42" evidence="7"/>
<feature type="region of interest" description="Adenylyl transferase" evidence="7">
    <location>
        <begin position="488"/>
        <end position="1033"/>
    </location>
</feature>
<feature type="region of interest" description="Disordered" evidence="8">
    <location>
        <begin position="29"/>
        <end position="56"/>
    </location>
</feature>
<dbReference type="Gene3D" id="3.30.460.10">
    <property type="entry name" value="Beta Polymerase, domain 2"/>
    <property type="match status" value="2"/>
</dbReference>
<dbReference type="InterPro" id="IPR023057">
    <property type="entry name" value="GlnE"/>
</dbReference>
<feature type="region of interest" description="Adenylyl removase" evidence="7">
    <location>
        <begin position="1"/>
        <end position="480"/>
    </location>
</feature>
<gene>
    <name evidence="7" type="primary">glnE</name>
    <name evidence="11" type="ORF">BECKH772B_GA0070898_102272</name>
</gene>
<dbReference type="EC" id="2.7.7.89" evidence="7"/>
<comment type="similarity">
    <text evidence="7">Belongs to the GlnE family.</text>
</comment>
<evidence type="ECO:0000259" key="9">
    <source>
        <dbReference type="Pfam" id="PF03710"/>
    </source>
</evidence>
<dbReference type="Pfam" id="PF08335">
    <property type="entry name" value="GlnD_UR_UTase"/>
    <property type="match status" value="2"/>
</dbReference>
<name>A0A450V990_9GAMM</name>
<keyword evidence="2 7" id="KW-0548">Nucleotidyltransferase</keyword>
<dbReference type="GO" id="GO:0005829">
    <property type="term" value="C:cytosol"/>
    <property type="evidence" value="ECO:0007669"/>
    <property type="project" value="TreeGrafter"/>
</dbReference>
<feature type="domain" description="Glutamate-ammonia ligase adenylyltransferase repeated" evidence="9">
    <location>
        <begin position="605"/>
        <end position="862"/>
    </location>
</feature>
<dbReference type="PANTHER" id="PTHR30621">
    <property type="entry name" value="GLUTAMINE SYNTHETASE ADENYLYLTRANSFERASE"/>
    <property type="match status" value="1"/>
</dbReference>
<evidence type="ECO:0000256" key="6">
    <source>
        <dbReference type="ARBA" id="ARBA00023268"/>
    </source>
</evidence>
<keyword evidence="3 7" id="KW-0547">Nucleotide-binding</keyword>
<organism evidence="11">
    <name type="scientific">Candidatus Kentrum eta</name>
    <dbReference type="NCBI Taxonomy" id="2126337"/>
    <lineage>
        <taxon>Bacteria</taxon>
        <taxon>Pseudomonadati</taxon>
        <taxon>Pseudomonadota</taxon>
        <taxon>Gammaproteobacteria</taxon>
        <taxon>Candidatus Kentrum</taxon>
    </lineage>
</organism>
<comment type="catalytic activity">
    <reaction evidence="7">
        <text>[glutamine synthetase]-L-tyrosine + ATP = [glutamine synthetase]-O(4)-(5'-adenylyl)-L-tyrosine + diphosphate</text>
        <dbReference type="Rhea" id="RHEA:18589"/>
        <dbReference type="Rhea" id="RHEA-COMP:10660"/>
        <dbReference type="Rhea" id="RHEA-COMP:10661"/>
        <dbReference type="ChEBI" id="CHEBI:30616"/>
        <dbReference type="ChEBI" id="CHEBI:33019"/>
        <dbReference type="ChEBI" id="CHEBI:46858"/>
        <dbReference type="ChEBI" id="CHEBI:83624"/>
        <dbReference type="EC" id="2.7.7.42"/>
    </reaction>
</comment>
<dbReference type="InterPro" id="IPR005190">
    <property type="entry name" value="GlnE_rpt_dom"/>
</dbReference>
<feature type="compositionally biased region" description="Pro residues" evidence="8">
    <location>
        <begin position="36"/>
        <end position="49"/>
    </location>
</feature>
<evidence type="ECO:0000256" key="3">
    <source>
        <dbReference type="ARBA" id="ARBA00022741"/>
    </source>
</evidence>
<dbReference type="Gene3D" id="1.20.120.330">
    <property type="entry name" value="Nucleotidyltransferases domain 2"/>
    <property type="match status" value="2"/>
</dbReference>
<dbReference type="SUPFAM" id="SSF81301">
    <property type="entry name" value="Nucleotidyltransferase"/>
    <property type="match status" value="2"/>
</dbReference>
<dbReference type="CDD" id="cd05401">
    <property type="entry name" value="NT_GlnE_GlnD_like"/>
    <property type="match status" value="2"/>
</dbReference>
<dbReference type="Gene3D" id="1.20.120.1510">
    <property type="match status" value="1"/>
</dbReference>
<keyword evidence="1 7" id="KW-0808">Transferase</keyword>
<feature type="region of interest" description="Disordered" evidence="8">
    <location>
        <begin position="987"/>
        <end position="1006"/>
    </location>
</feature>
<evidence type="ECO:0000313" key="11">
    <source>
        <dbReference type="EMBL" id="VFK01344.1"/>
    </source>
</evidence>
<comment type="function">
    <text evidence="7">Involved in the regulation of glutamine synthetase GlnA, a key enzyme in the process to assimilate ammonia. When cellular nitrogen levels are high, the C-terminal adenylyl transferase (AT) inactivates GlnA by covalent transfer of an adenylyl group from ATP to specific tyrosine residue of GlnA, thus reducing its activity. Conversely, when nitrogen levels are low, the N-terminal adenylyl removase (AR) activates GlnA by removing the adenylyl group by phosphorolysis, increasing its activity. The regulatory region of GlnE binds the signal transduction protein PII (GlnB) which indicates the nitrogen status of the cell.</text>
</comment>